<accession>A0A4C1TXR7</accession>
<dbReference type="Proteomes" id="UP000299102">
    <property type="component" value="Unassembled WGS sequence"/>
</dbReference>
<evidence type="ECO:0000313" key="1">
    <source>
        <dbReference type="EMBL" id="GBP18842.1"/>
    </source>
</evidence>
<evidence type="ECO:0000313" key="2">
    <source>
        <dbReference type="Proteomes" id="UP000299102"/>
    </source>
</evidence>
<keyword evidence="2" id="KW-1185">Reference proteome</keyword>
<organism evidence="1 2">
    <name type="scientific">Eumeta variegata</name>
    <name type="common">Bagworm moth</name>
    <name type="synonym">Eumeta japonica</name>
    <dbReference type="NCBI Taxonomy" id="151549"/>
    <lineage>
        <taxon>Eukaryota</taxon>
        <taxon>Metazoa</taxon>
        <taxon>Ecdysozoa</taxon>
        <taxon>Arthropoda</taxon>
        <taxon>Hexapoda</taxon>
        <taxon>Insecta</taxon>
        <taxon>Pterygota</taxon>
        <taxon>Neoptera</taxon>
        <taxon>Endopterygota</taxon>
        <taxon>Lepidoptera</taxon>
        <taxon>Glossata</taxon>
        <taxon>Ditrysia</taxon>
        <taxon>Tineoidea</taxon>
        <taxon>Psychidae</taxon>
        <taxon>Oiketicinae</taxon>
        <taxon>Eumeta</taxon>
    </lineage>
</organism>
<protein>
    <submittedName>
        <fullName evidence="1">Uncharacterized protein</fullName>
    </submittedName>
</protein>
<name>A0A4C1TXR7_EUMVA</name>
<dbReference type="AlphaFoldDB" id="A0A4C1TXR7"/>
<proteinExistence type="predicted"/>
<dbReference type="EMBL" id="BGZK01000101">
    <property type="protein sequence ID" value="GBP18842.1"/>
    <property type="molecule type" value="Genomic_DNA"/>
</dbReference>
<comment type="caution">
    <text evidence="1">The sequence shown here is derived from an EMBL/GenBank/DDBJ whole genome shotgun (WGS) entry which is preliminary data.</text>
</comment>
<sequence length="95" mass="10931">MSPCTTEERLELKQKRIRTVGISRDKSDLTPVKYSFRPTGAGAISKPELERYDSENTLILYYLRIFYRTGNGPRPERERIVNGITVWIGAKILKA</sequence>
<reference evidence="1 2" key="1">
    <citation type="journal article" date="2019" name="Commun. Biol.">
        <title>The bagworm genome reveals a unique fibroin gene that provides high tensile strength.</title>
        <authorList>
            <person name="Kono N."/>
            <person name="Nakamura H."/>
            <person name="Ohtoshi R."/>
            <person name="Tomita M."/>
            <person name="Numata K."/>
            <person name="Arakawa K."/>
        </authorList>
    </citation>
    <scope>NUCLEOTIDE SEQUENCE [LARGE SCALE GENOMIC DNA]</scope>
</reference>
<gene>
    <name evidence="1" type="ORF">EVAR_93272_1</name>
</gene>